<accession>A0A1N7LUN4</accession>
<dbReference type="Proteomes" id="UP000186684">
    <property type="component" value="Unassembled WGS sequence"/>
</dbReference>
<dbReference type="EMBL" id="FTOQ01000003">
    <property type="protein sequence ID" value="SIS77546.1"/>
    <property type="molecule type" value="Genomic_DNA"/>
</dbReference>
<dbReference type="AlphaFoldDB" id="A0A1N7LUN4"/>
<name>A0A1N7LUN4_9RHOB</name>
<dbReference type="Pfam" id="PF13704">
    <property type="entry name" value="Glyco_tranf_2_4"/>
    <property type="match status" value="1"/>
</dbReference>
<gene>
    <name evidence="1" type="ORF">SAMN05421759_103175</name>
</gene>
<evidence type="ECO:0000313" key="1">
    <source>
        <dbReference type="EMBL" id="SIS77546.1"/>
    </source>
</evidence>
<dbReference type="OrthoDB" id="835336at2"/>
<keyword evidence="2" id="KW-1185">Reference proteome</keyword>
<organism evidence="1 2">
    <name type="scientific">Roseivivax lentus</name>
    <dbReference type="NCBI Taxonomy" id="633194"/>
    <lineage>
        <taxon>Bacteria</taxon>
        <taxon>Pseudomonadati</taxon>
        <taxon>Pseudomonadota</taxon>
        <taxon>Alphaproteobacteria</taxon>
        <taxon>Rhodobacterales</taxon>
        <taxon>Roseobacteraceae</taxon>
        <taxon>Roseivivax</taxon>
    </lineage>
</organism>
<dbReference type="RefSeq" id="WP_076446747.1">
    <property type="nucleotide sequence ID" value="NZ_FTOQ01000003.1"/>
</dbReference>
<evidence type="ECO:0000313" key="2">
    <source>
        <dbReference type="Proteomes" id="UP000186684"/>
    </source>
</evidence>
<evidence type="ECO:0008006" key="3">
    <source>
        <dbReference type="Google" id="ProtNLM"/>
    </source>
</evidence>
<dbReference type="STRING" id="633194.SAMN05421759_103175"/>
<protein>
    <recommendedName>
        <fullName evidence="3">Glycosyl transferase family 2</fullName>
    </recommendedName>
</protein>
<sequence length="291" mass="33143">MQTIAAAVTMVRDDAFFLDKWLRYYGEMLGRENCYVINHGRGEIVAEMARGCNVIGLPGDPHPAFERKRWRLLNAMVTGLLGYYAHVIVGDVDELVVVDPETGHDLLSWLKAKKRPRVYTPVGLDVVHRIDREQAEIGSHVLGPRRHVKLLPHHSKPCILGKPAQLSRGGHFAKAEKLNTPDALYLLHLKFCDFGQYVEAMNRRNAVIAEIGVGVRDTSIGRHWFAEARGEDRAVFESFADMEEREGFDLGWLRAEMQASWQPRGETGFWQFGRPDYGLQYQLPERFFGLV</sequence>
<reference evidence="2" key="1">
    <citation type="submission" date="2017-01" db="EMBL/GenBank/DDBJ databases">
        <authorList>
            <person name="Varghese N."/>
            <person name="Submissions S."/>
        </authorList>
    </citation>
    <scope>NUCLEOTIDE SEQUENCE [LARGE SCALE GENOMIC DNA]</scope>
    <source>
        <strain evidence="2">DSM 29430</strain>
    </source>
</reference>
<proteinExistence type="predicted"/>